<evidence type="ECO:0000256" key="3">
    <source>
        <dbReference type="ARBA" id="ARBA00023002"/>
    </source>
</evidence>
<dbReference type="Proteomes" id="UP000515908">
    <property type="component" value="Chromosome 03"/>
</dbReference>
<dbReference type="CDD" id="cd00340">
    <property type="entry name" value="GSH_Peroxidase"/>
    <property type="match status" value="1"/>
</dbReference>
<dbReference type="InterPro" id="IPR000889">
    <property type="entry name" value="Glutathione_peroxidase"/>
</dbReference>
<keyword evidence="7" id="KW-1185">Reference proteome</keyword>
<feature type="active site" evidence="4">
    <location>
        <position position="35"/>
    </location>
</feature>
<evidence type="ECO:0000256" key="2">
    <source>
        <dbReference type="ARBA" id="ARBA00022559"/>
    </source>
</evidence>
<dbReference type="PANTHER" id="PTHR11592:SF78">
    <property type="entry name" value="GLUTATHIONE PEROXIDASE"/>
    <property type="match status" value="1"/>
</dbReference>
<dbReference type="VEuPathDB" id="TriTrypDB:ADEAN_000188400"/>
<reference evidence="6 7" key="1">
    <citation type="submission" date="2020-08" db="EMBL/GenBank/DDBJ databases">
        <authorList>
            <person name="Newling K."/>
            <person name="Davey J."/>
            <person name="Forrester S."/>
        </authorList>
    </citation>
    <scope>NUCLEOTIDE SEQUENCE [LARGE SCALE GENOMIC DNA]</scope>
    <source>
        <strain evidence="7">Crithidia deanei Carvalho (ATCC PRA-265)</strain>
    </source>
</reference>
<comment type="similarity">
    <text evidence="1 5">Belongs to the glutathione peroxidase family.</text>
</comment>
<dbReference type="OrthoDB" id="446890at2759"/>
<dbReference type="PIRSF" id="PIRSF000303">
    <property type="entry name" value="Glutathion_perox"/>
    <property type="match status" value="1"/>
</dbReference>
<dbReference type="GO" id="GO:0004601">
    <property type="term" value="F:peroxidase activity"/>
    <property type="evidence" value="ECO:0007669"/>
    <property type="project" value="UniProtKB-KW"/>
</dbReference>
<gene>
    <name evidence="6" type="ORF">ADEAN_000188400</name>
</gene>
<dbReference type="PROSITE" id="PS51355">
    <property type="entry name" value="GLUTATHIONE_PEROXID_3"/>
    <property type="match status" value="1"/>
</dbReference>
<dbReference type="AlphaFoldDB" id="S9U1W6"/>
<proteinExistence type="inferred from homology"/>
<dbReference type="InterPro" id="IPR036249">
    <property type="entry name" value="Thioredoxin-like_sf"/>
</dbReference>
<accession>S9U1W6</accession>
<protein>
    <recommendedName>
        <fullName evidence="5">Glutathione peroxidase</fullName>
    </recommendedName>
</protein>
<evidence type="ECO:0000256" key="5">
    <source>
        <dbReference type="RuleBase" id="RU000499"/>
    </source>
</evidence>
<evidence type="ECO:0000256" key="4">
    <source>
        <dbReference type="PIRSR" id="PIRSR000303-1"/>
    </source>
</evidence>
<dbReference type="Pfam" id="PF00255">
    <property type="entry name" value="GSHPx"/>
    <property type="match status" value="1"/>
</dbReference>
<dbReference type="EMBL" id="LR877147">
    <property type="protein sequence ID" value="CAD2214438.1"/>
    <property type="molecule type" value="Genomic_DNA"/>
</dbReference>
<dbReference type="GO" id="GO:0006979">
    <property type="term" value="P:response to oxidative stress"/>
    <property type="evidence" value="ECO:0007669"/>
    <property type="project" value="InterPro"/>
</dbReference>
<sequence length="152" mass="17198">MTSIFTHSAMMGGKWIPLSQYKPKVTLIVNTASLCSFTTSNIHQLNELQRTYGPRGFTVLAFPCAQFANQEPLSPDGLKAWTADNAITFPVFDRVNVVLSKPDVHPLFEVLQRELGPIRWNYTKFLCDRSGTPMKKFQPVSLSLESEIEKYL</sequence>
<dbReference type="PRINTS" id="PR01011">
    <property type="entry name" value="GLUTPROXDASE"/>
</dbReference>
<name>S9U1W6_9TRYP</name>
<dbReference type="PANTHER" id="PTHR11592">
    <property type="entry name" value="GLUTATHIONE PEROXIDASE"/>
    <property type="match status" value="1"/>
</dbReference>
<keyword evidence="2 5" id="KW-0575">Peroxidase</keyword>
<evidence type="ECO:0000313" key="6">
    <source>
        <dbReference type="EMBL" id="CAD2214438.1"/>
    </source>
</evidence>
<organism evidence="6 7">
    <name type="scientific">Angomonas deanei</name>
    <dbReference type="NCBI Taxonomy" id="59799"/>
    <lineage>
        <taxon>Eukaryota</taxon>
        <taxon>Discoba</taxon>
        <taxon>Euglenozoa</taxon>
        <taxon>Kinetoplastea</taxon>
        <taxon>Metakinetoplastina</taxon>
        <taxon>Trypanosomatida</taxon>
        <taxon>Trypanosomatidae</taxon>
        <taxon>Strigomonadinae</taxon>
        <taxon>Angomonas</taxon>
    </lineage>
</organism>
<evidence type="ECO:0000313" key="7">
    <source>
        <dbReference type="Proteomes" id="UP000515908"/>
    </source>
</evidence>
<evidence type="ECO:0000256" key="1">
    <source>
        <dbReference type="ARBA" id="ARBA00006926"/>
    </source>
</evidence>
<keyword evidence="3 5" id="KW-0560">Oxidoreductase</keyword>
<dbReference type="SUPFAM" id="SSF52833">
    <property type="entry name" value="Thioredoxin-like"/>
    <property type="match status" value="1"/>
</dbReference>
<dbReference type="Gene3D" id="3.40.30.10">
    <property type="entry name" value="Glutaredoxin"/>
    <property type="match status" value="1"/>
</dbReference>